<dbReference type="Bgee" id="WBGene00013216">
    <property type="expression patterns" value="Expressed in larva and 4 other cell types or tissues"/>
</dbReference>
<dbReference type="Gene3D" id="1.25.40.10">
    <property type="entry name" value="Tetratricopeptide repeat domain"/>
    <property type="match status" value="1"/>
</dbReference>
<reference evidence="5 6" key="1">
    <citation type="journal article" date="1998" name="Science">
        <title>Genome sequence of the nematode C. elegans: a platform for investigating biology.</title>
        <authorList>
            <consortium name="The C. elegans sequencing consortium"/>
            <person name="Sulson J.E."/>
            <person name="Waterston R."/>
        </authorList>
    </citation>
    <scope>NUCLEOTIDE SEQUENCE [LARGE SCALE GENOMIC DNA]</scope>
    <source>
        <strain evidence="5 6">Bristol N2</strain>
    </source>
</reference>
<proteinExistence type="evidence at protein level"/>
<dbReference type="WormBase" id="Y54G11A.7">
    <property type="protein sequence ID" value="CE32990"/>
    <property type="gene ID" value="WBGene00013216"/>
</dbReference>
<dbReference type="FunCoup" id="Q9XW01">
    <property type="interactions" value="545"/>
</dbReference>
<evidence type="ECO:0000256" key="4">
    <source>
        <dbReference type="ARBA" id="ARBA00022803"/>
    </source>
</evidence>
<accession>Q9XW01</accession>
<dbReference type="HOGENOM" id="CLU_029972_1_1_1"/>
<dbReference type="Proteomes" id="UP000001940">
    <property type="component" value="Chromosome II"/>
</dbReference>
<gene>
    <name evidence="5" type="ORF">CELE_Y54G11A.7</name>
    <name evidence="5 7" type="ORF">Y54G11A.7</name>
</gene>
<dbReference type="DIP" id="DIP-26341N"/>
<dbReference type="PIR" id="T27170">
    <property type="entry name" value="T27170"/>
</dbReference>
<dbReference type="OrthoDB" id="1427555at2759"/>
<dbReference type="SMR" id="Q9XW01"/>
<dbReference type="InParanoid" id="Q9XW01"/>
<dbReference type="InterPro" id="IPR033891">
    <property type="entry name" value="TTC38"/>
</dbReference>
<organism evidence="5 6">
    <name type="scientific">Caenorhabditis elegans</name>
    <dbReference type="NCBI Taxonomy" id="6239"/>
    <lineage>
        <taxon>Eukaryota</taxon>
        <taxon>Metazoa</taxon>
        <taxon>Ecdysozoa</taxon>
        <taxon>Nematoda</taxon>
        <taxon>Chromadorea</taxon>
        <taxon>Rhabditida</taxon>
        <taxon>Rhabditina</taxon>
        <taxon>Rhabditomorpha</taxon>
        <taxon>Rhabditoidea</taxon>
        <taxon>Rhabditidae</taxon>
        <taxon>Peloderinae</taxon>
        <taxon>Caenorhabditis</taxon>
    </lineage>
</organism>
<keyword evidence="4" id="KW-0802">TPR repeat</keyword>
<name>Q9XW01_CAEEL</name>
<evidence type="ECO:0000313" key="5">
    <source>
        <dbReference type="EMBL" id="CAA22450.2"/>
    </source>
</evidence>
<dbReference type="CTD" id="175084"/>
<dbReference type="SUPFAM" id="SSF48452">
    <property type="entry name" value="TPR-like"/>
    <property type="match status" value="1"/>
</dbReference>
<dbReference type="eggNOG" id="KOG2610">
    <property type="taxonomic scope" value="Eukaryota"/>
</dbReference>
<dbReference type="AGR" id="WB:WBGene00013216"/>
<evidence type="ECO:0007829" key="8">
    <source>
        <dbReference type="PeptideAtlas" id="Q9XW01"/>
    </source>
</evidence>
<evidence type="ECO:0000256" key="1">
    <source>
        <dbReference type="ARBA" id="ARBA00005857"/>
    </source>
</evidence>
<dbReference type="OMA" id="YAFNDVH"/>
<dbReference type="PANTHER" id="PTHR16263:SF4">
    <property type="entry name" value="TETRATRICOPEPTIDE REPEAT PROTEIN 38"/>
    <property type="match status" value="1"/>
</dbReference>
<keyword evidence="8" id="KW-1267">Proteomics identification</keyword>
<comment type="similarity">
    <text evidence="1">Belongs to the TTC38 family.</text>
</comment>
<evidence type="ECO:0000256" key="3">
    <source>
        <dbReference type="ARBA" id="ARBA00022737"/>
    </source>
</evidence>
<keyword evidence="6" id="KW-1185">Reference proteome</keyword>
<dbReference type="AlphaFoldDB" id="Q9XW01"/>
<dbReference type="PeptideAtlas" id="Q9XW01"/>
<dbReference type="UCSC" id="Y54G11A.7">
    <property type="organism name" value="c. elegans"/>
</dbReference>
<evidence type="ECO:0000313" key="7">
    <source>
        <dbReference type="WormBase" id="Y54G11A.7"/>
    </source>
</evidence>
<sequence length="467" mass="53532">MAEWCADHLRNCEGWKSAGLELSTTSDENAKWLDACIRQLVSWSDCTSLGGFHTSIEKLVASDPEAIMARTFLVGLSGLGTEAAARNVEFAKKMDQLEIDAEKYGNAREKRHAKAAILWGRGKHHEAAIEWDKLLDDYPTDLIAVKFSHDAHFFNGNQIGKKNAIEKVIHKWNADLPCYSYLHGMYAFGLEECGIYDDAETQADRALQLNRFDCWASHAKAHVLEMNGRHKEGKEFMYKTEDDWRQGWMLASHNYWHTALFHIEYAEYESALGIFDREIANRFNKTNSLLDMVDASSLLWRLELEGVNVGRDRWRKIEHLSKFIDNHSIVFNDVHLGLAIYRQEDLETEKKLRNSLEKYSSLLSEDNAQISKTIGMPLYDGMLDFARCDYDTAAETMYPIRDKVVQIGGSHAQRDLFVQTLIQSCILSKDPKNWALTPELLVERETLKHDSLLGQRLADKFRALHPL</sequence>
<evidence type="ECO:0000313" key="6">
    <source>
        <dbReference type="Proteomes" id="UP000001940"/>
    </source>
</evidence>
<dbReference type="PhylomeDB" id="Q9XW01"/>
<dbReference type="RefSeq" id="NP_496976.2">
    <property type="nucleotide sequence ID" value="NM_064575.5"/>
</dbReference>
<protein>
    <recommendedName>
        <fullName evidence="2">Tetratricopeptide repeat protein 38</fullName>
    </recommendedName>
</protein>
<dbReference type="GeneID" id="175084"/>
<dbReference type="CDD" id="cd05804">
    <property type="entry name" value="StaR_like"/>
    <property type="match status" value="1"/>
</dbReference>
<dbReference type="EMBL" id="BX284602">
    <property type="protein sequence ID" value="CAA22450.2"/>
    <property type="molecule type" value="Genomic_DNA"/>
</dbReference>
<dbReference type="PANTHER" id="PTHR16263">
    <property type="entry name" value="TETRATRICOPEPTIDE REPEAT PROTEIN 38"/>
    <property type="match status" value="1"/>
</dbReference>
<dbReference type="PaxDb" id="6239-Y54G11A.7"/>
<dbReference type="InterPro" id="IPR011990">
    <property type="entry name" value="TPR-like_helical_dom_sf"/>
</dbReference>
<evidence type="ECO:0000256" key="2">
    <source>
        <dbReference type="ARBA" id="ARBA00019992"/>
    </source>
</evidence>
<keyword evidence="3" id="KW-0677">Repeat</keyword>
<dbReference type="KEGG" id="cel:CELE_Y54G11A.7"/>